<evidence type="ECO:0000313" key="2">
    <source>
        <dbReference type="Proteomes" id="UP000036403"/>
    </source>
</evidence>
<gene>
    <name evidence="1" type="ORF">RF55_8914</name>
</gene>
<dbReference type="Proteomes" id="UP000036403">
    <property type="component" value="Unassembled WGS sequence"/>
</dbReference>
<dbReference type="OrthoDB" id="6819429at2759"/>
<dbReference type="EMBL" id="LBMM01005736">
    <property type="protein sequence ID" value="KMQ91243.1"/>
    <property type="molecule type" value="Genomic_DNA"/>
</dbReference>
<reference evidence="1 2" key="1">
    <citation type="submission" date="2015-04" db="EMBL/GenBank/DDBJ databases">
        <title>Lasius niger genome sequencing.</title>
        <authorList>
            <person name="Konorov E.A."/>
            <person name="Nikitin M.A."/>
            <person name="Kirill M.V."/>
            <person name="Chang P."/>
        </authorList>
    </citation>
    <scope>NUCLEOTIDE SEQUENCE [LARGE SCALE GENOMIC DNA]</scope>
    <source>
        <tissue evidence="1">Whole</tissue>
    </source>
</reference>
<protein>
    <submittedName>
        <fullName evidence="1">Uncharacterized protein F44E2.2</fullName>
    </submittedName>
</protein>
<organism evidence="1 2">
    <name type="scientific">Lasius niger</name>
    <name type="common">Black garden ant</name>
    <dbReference type="NCBI Taxonomy" id="67767"/>
    <lineage>
        <taxon>Eukaryota</taxon>
        <taxon>Metazoa</taxon>
        <taxon>Ecdysozoa</taxon>
        <taxon>Arthropoda</taxon>
        <taxon>Hexapoda</taxon>
        <taxon>Insecta</taxon>
        <taxon>Pterygota</taxon>
        <taxon>Neoptera</taxon>
        <taxon>Endopterygota</taxon>
        <taxon>Hymenoptera</taxon>
        <taxon>Apocrita</taxon>
        <taxon>Aculeata</taxon>
        <taxon>Formicoidea</taxon>
        <taxon>Formicidae</taxon>
        <taxon>Formicinae</taxon>
        <taxon>Lasius</taxon>
        <taxon>Lasius</taxon>
    </lineage>
</organism>
<sequence length="105" mass="12554">MRSTPQLRKAYELVRIHLTRAFQRHERHYNLHRRNWRPQVGKWVWKKNHALSDKARAFNAELAPEFVGPLEVQKIVSPIIVDLRDAQGHWHRHIHVQELKPHIGA</sequence>
<proteinExistence type="predicted"/>
<dbReference type="PaxDb" id="67767-A0A0J7KLF6"/>
<evidence type="ECO:0000313" key="1">
    <source>
        <dbReference type="EMBL" id="KMQ91243.1"/>
    </source>
</evidence>
<dbReference type="AlphaFoldDB" id="A0A0J7KLF6"/>
<name>A0A0J7KLF6_LASNI</name>
<keyword evidence="2" id="KW-1185">Reference proteome</keyword>
<comment type="caution">
    <text evidence="1">The sequence shown here is derived from an EMBL/GenBank/DDBJ whole genome shotgun (WGS) entry which is preliminary data.</text>
</comment>
<accession>A0A0J7KLF6</accession>